<keyword evidence="1" id="KW-1133">Transmembrane helix</keyword>
<dbReference type="AlphaFoldDB" id="M6VF11"/>
<keyword evidence="1" id="KW-0812">Transmembrane</keyword>
<feature type="transmembrane region" description="Helical" evidence="1">
    <location>
        <begin position="6"/>
        <end position="23"/>
    </location>
</feature>
<evidence type="ECO:0000313" key="2">
    <source>
        <dbReference type="EMBL" id="EMO51729.1"/>
    </source>
</evidence>
<gene>
    <name evidence="2" type="ORF">LEP1GSC172_2457</name>
</gene>
<name>M6VF11_9LEPT</name>
<proteinExistence type="predicted"/>
<keyword evidence="1" id="KW-0472">Membrane</keyword>
<feature type="transmembrane region" description="Helical" evidence="1">
    <location>
        <begin position="59"/>
        <end position="77"/>
    </location>
</feature>
<comment type="caution">
    <text evidence="2">The sequence shown here is derived from an EMBL/GenBank/DDBJ whole genome shotgun (WGS) entry which is preliminary data.</text>
</comment>
<accession>M6VF11</accession>
<feature type="transmembrane region" description="Helical" evidence="1">
    <location>
        <begin position="35"/>
        <end position="53"/>
    </location>
</feature>
<reference evidence="2 3" key="1">
    <citation type="submission" date="2013-01" db="EMBL/GenBank/DDBJ databases">
        <authorList>
            <person name="Harkins D.M."/>
            <person name="Durkin A.S."/>
            <person name="Brinkac L.M."/>
            <person name="Haft D.H."/>
            <person name="Selengut J.D."/>
            <person name="Sanka R."/>
            <person name="DePew J."/>
            <person name="Purushe J."/>
            <person name="Matthias M.A."/>
            <person name="Vinetz J.M."/>
            <person name="Sutton G.G."/>
            <person name="Nierman W.C."/>
            <person name="Fouts D.E."/>
        </authorList>
    </citation>
    <scope>NUCLEOTIDE SEQUENCE [LARGE SCALE GENOMIC DNA]</scope>
    <source>
        <strain evidence="2 3">HAI1536</strain>
    </source>
</reference>
<protein>
    <submittedName>
        <fullName evidence="2">Uncharacterized protein</fullName>
    </submittedName>
</protein>
<evidence type="ECO:0000313" key="3">
    <source>
        <dbReference type="Proteomes" id="UP000012112"/>
    </source>
</evidence>
<sequence>MKISVNILLTLFFVFFCIVGEFIEYNPYKLNYIRVVMSFSIAVIICLAISRIFNPFKNFTKFIGIAIGISILYLSIFKLSSYSKGTGSLFVSVPGKVVREESVADSGYEKIKTEIEYSDYEDVIYLFSKTTLLEARRKIVLEDYVNGIEDGYIEKFGGELILKQKIDINKMPAIEVVHKINEINQIKTLAFSLYDASYSISVIGSNEKLESEQVKKFFNSIERK</sequence>
<dbReference type="EMBL" id="AKWD02000066">
    <property type="protein sequence ID" value="EMO51729.1"/>
    <property type="molecule type" value="Genomic_DNA"/>
</dbReference>
<evidence type="ECO:0000256" key="1">
    <source>
        <dbReference type="SAM" id="Phobius"/>
    </source>
</evidence>
<dbReference type="Proteomes" id="UP000012112">
    <property type="component" value="Unassembled WGS sequence"/>
</dbReference>
<organism evidence="2 3">
    <name type="scientific">Leptospira noguchii</name>
    <dbReference type="NCBI Taxonomy" id="28182"/>
    <lineage>
        <taxon>Bacteria</taxon>
        <taxon>Pseudomonadati</taxon>
        <taxon>Spirochaetota</taxon>
        <taxon>Spirochaetia</taxon>
        <taxon>Leptospirales</taxon>
        <taxon>Leptospiraceae</taxon>
        <taxon>Leptospira</taxon>
    </lineage>
</organism>